<accession>A0A975BMN6</accession>
<organism evidence="1 2">
    <name type="scientific">Desulfonema magnum</name>
    <dbReference type="NCBI Taxonomy" id="45655"/>
    <lineage>
        <taxon>Bacteria</taxon>
        <taxon>Pseudomonadati</taxon>
        <taxon>Thermodesulfobacteriota</taxon>
        <taxon>Desulfobacteria</taxon>
        <taxon>Desulfobacterales</taxon>
        <taxon>Desulfococcaceae</taxon>
        <taxon>Desulfonema</taxon>
    </lineage>
</organism>
<name>A0A975BMN6_9BACT</name>
<proteinExistence type="predicted"/>
<evidence type="ECO:0000313" key="1">
    <source>
        <dbReference type="EMBL" id="QTA87715.1"/>
    </source>
</evidence>
<evidence type="ECO:0000313" key="2">
    <source>
        <dbReference type="Proteomes" id="UP000663722"/>
    </source>
</evidence>
<reference evidence="1" key="1">
    <citation type="journal article" date="2021" name="Microb. Physiol.">
        <title>Proteogenomic Insights into the Physiology of Marine, Sulfate-Reducing, Filamentous Desulfonema limicola and Desulfonema magnum.</title>
        <authorList>
            <person name="Schnaars V."/>
            <person name="Wohlbrand L."/>
            <person name="Scheve S."/>
            <person name="Hinrichs C."/>
            <person name="Reinhardt R."/>
            <person name="Rabus R."/>
        </authorList>
    </citation>
    <scope>NUCLEOTIDE SEQUENCE</scope>
    <source>
        <strain evidence="1">4be13</strain>
    </source>
</reference>
<dbReference type="RefSeq" id="WP_207682793.1">
    <property type="nucleotide sequence ID" value="NZ_CP061800.1"/>
</dbReference>
<protein>
    <submittedName>
        <fullName evidence="1">Uncharacterized protein</fullName>
    </submittedName>
</protein>
<dbReference type="EMBL" id="CP061800">
    <property type="protein sequence ID" value="QTA87715.1"/>
    <property type="molecule type" value="Genomic_DNA"/>
</dbReference>
<dbReference type="Proteomes" id="UP000663722">
    <property type="component" value="Chromosome"/>
</dbReference>
<gene>
    <name evidence="1" type="ORF">dnm_037500</name>
</gene>
<sequence>MTKEKLIEILQRVLKTDADLSFLLKLEVTELETLVACIRDRVEAFS</sequence>
<dbReference type="AlphaFoldDB" id="A0A975BMN6"/>
<dbReference type="KEGG" id="dmm:dnm_037500"/>
<keyword evidence="2" id="KW-1185">Reference proteome</keyword>